<dbReference type="EMBL" id="BOPV01000001">
    <property type="protein sequence ID" value="GIL38167.1"/>
    <property type="molecule type" value="Genomic_DNA"/>
</dbReference>
<dbReference type="PANTHER" id="PTHR43981">
    <property type="entry name" value="ENOYL-[ACYL-CARRIER-PROTEIN] REDUCTASE, MITOCHONDRIAL"/>
    <property type="match status" value="1"/>
</dbReference>
<dbReference type="InterPro" id="IPR011032">
    <property type="entry name" value="GroES-like_sf"/>
</dbReference>
<dbReference type="GO" id="GO:0006633">
    <property type="term" value="P:fatty acid biosynthetic process"/>
    <property type="evidence" value="ECO:0007669"/>
    <property type="project" value="UniProtKB-KW"/>
</dbReference>
<dbReference type="InterPro" id="IPR020843">
    <property type="entry name" value="ER"/>
</dbReference>
<dbReference type="InterPro" id="IPR036291">
    <property type="entry name" value="NAD(P)-bd_dom_sf"/>
</dbReference>
<dbReference type="GO" id="GO:0141148">
    <property type="term" value="F:enoyl-[acyl-carrier-protein] reductase (NADPH) activity"/>
    <property type="evidence" value="ECO:0007669"/>
    <property type="project" value="UniProtKB-EC"/>
</dbReference>
<keyword evidence="3" id="KW-0276">Fatty acid metabolism</keyword>
<dbReference type="InterPro" id="IPR013149">
    <property type="entry name" value="ADH-like_C"/>
</dbReference>
<proteinExistence type="inferred from homology"/>
<keyword evidence="8" id="KW-0275">Fatty acid biosynthesis</keyword>
<keyword evidence="6" id="KW-0560">Oxidoreductase</keyword>
<evidence type="ECO:0000256" key="1">
    <source>
        <dbReference type="ARBA" id="ARBA00010371"/>
    </source>
</evidence>
<evidence type="ECO:0000256" key="4">
    <source>
        <dbReference type="ARBA" id="ARBA00022857"/>
    </source>
</evidence>
<comment type="similarity">
    <text evidence="1">Belongs to the zinc-containing alcohol dehydrogenase family. Quinone oxidoreductase subfamily.</text>
</comment>
<dbReference type="InterPro" id="IPR051034">
    <property type="entry name" value="Mito_Enoyl-ACP_Reductase"/>
</dbReference>
<comment type="catalytic activity">
    <reaction evidence="10">
        <text>a 2,3-saturated acyl-[ACP] + NADP(+) = a (2E)-enoyl-[ACP] + NADPH + H(+)</text>
        <dbReference type="Rhea" id="RHEA:22564"/>
        <dbReference type="Rhea" id="RHEA-COMP:9925"/>
        <dbReference type="Rhea" id="RHEA-COMP:9926"/>
        <dbReference type="ChEBI" id="CHEBI:15378"/>
        <dbReference type="ChEBI" id="CHEBI:57783"/>
        <dbReference type="ChEBI" id="CHEBI:58349"/>
        <dbReference type="ChEBI" id="CHEBI:78784"/>
        <dbReference type="ChEBI" id="CHEBI:78785"/>
        <dbReference type="EC" id="1.3.1.104"/>
    </reaction>
</comment>
<evidence type="ECO:0000256" key="9">
    <source>
        <dbReference type="ARBA" id="ARBA00038963"/>
    </source>
</evidence>
<sequence length="328" mass="35446">MQAVMFDSVTTLADGYGALELREVKRPVPGPGEVLVQLARASINPGDFLFVSELYPEPRKPAYPQIAGTHGAGYVVECGDGVAIAPGTLVYFGYYPAWTEYSLVRAADVVVLPSDYPLEKAAQFLNQITAWDLLDRANVQPGQFIALTGGNSTVATMVTQFARQRGVRSISIVRKPQQDLRALGADAVLEHGDALLPNLDALLRGSDGLHAVIDCVGGSLLSALVQRLALGGRAIIYGGYDTAKFELHNFDVLMRDVTIQAYIYRFFFEAPAASDRPLLQQIIDATAGDDFVVPLGSLHALADFRTALDATLATPERGKRFLTFSDAR</sequence>
<dbReference type="SUPFAM" id="SSF51735">
    <property type="entry name" value="NAD(P)-binding Rossmann-fold domains"/>
    <property type="match status" value="1"/>
</dbReference>
<reference evidence="12" key="1">
    <citation type="submission" date="2021-02" db="EMBL/GenBank/DDBJ databases">
        <title>Genome sequence of Rhodospirillales sp. strain TMPK1 isolated from soil.</title>
        <authorList>
            <person name="Nakai R."/>
            <person name="Kusada H."/>
            <person name="Tamaki H."/>
        </authorList>
    </citation>
    <scope>NUCLEOTIDE SEQUENCE</scope>
    <source>
        <strain evidence="12">TMPK1</strain>
    </source>
</reference>
<organism evidence="12 13">
    <name type="scientific">Roseiterribacter gracilis</name>
    <dbReference type="NCBI Taxonomy" id="2812848"/>
    <lineage>
        <taxon>Bacteria</taxon>
        <taxon>Pseudomonadati</taxon>
        <taxon>Pseudomonadota</taxon>
        <taxon>Alphaproteobacteria</taxon>
        <taxon>Rhodospirillales</taxon>
        <taxon>Roseiterribacteraceae</taxon>
        <taxon>Roseiterribacter</taxon>
    </lineage>
</organism>
<keyword evidence="13" id="KW-1185">Reference proteome</keyword>
<dbReference type="EC" id="1.3.1.104" evidence="9"/>
<dbReference type="InterPro" id="IPR013154">
    <property type="entry name" value="ADH-like_N"/>
</dbReference>
<keyword evidence="2" id="KW-0444">Lipid biosynthesis</keyword>
<protein>
    <recommendedName>
        <fullName evidence="9">enoyl-[acyl-carrier-protein] reductase</fullName>
        <ecNumber evidence="9">1.3.1.104</ecNumber>
    </recommendedName>
</protein>
<dbReference type="PANTHER" id="PTHR43981:SF2">
    <property type="entry name" value="ENOYL-[ACYL-CARRIER-PROTEIN] REDUCTASE, MITOCHONDRIAL"/>
    <property type="match status" value="1"/>
</dbReference>
<keyword evidence="4" id="KW-0521">NADP</keyword>
<dbReference type="AlphaFoldDB" id="A0A8S8XA05"/>
<evidence type="ECO:0000256" key="6">
    <source>
        <dbReference type="ARBA" id="ARBA00023002"/>
    </source>
</evidence>
<keyword evidence="7" id="KW-0443">Lipid metabolism</keyword>
<dbReference type="Proteomes" id="UP000681075">
    <property type="component" value="Unassembled WGS sequence"/>
</dbReference>
<dbReference type="Pfam" id="PF00107">
    <property type="entry name" value="ADH_zinc_N"/>
    <property type="match status" value="1"/>
</dbReference>
<evidence type="ECO:0000256" key="3">
    <source>
        <dbReference type="ARBA" id="ARBA00022832"/>
    </source>
</evidence>
<comment type="caution">
    <text evidence="12">The sequence shown here is derived from an EMBL/GenBank/DDBJ whole genome shotgun (WGS) entry which is preliminary data.</text>
</comment>
<evidence type="ECO:0000256" key="2">
    <source>
        <dbReference type="ARBA" id="ARBA00022516"/>
    </source>
</evidence>
<evidence type="ECO:0000259" key="11">
    <source>
        <dbReference type="SMART" id="SM00829"/>
    </source>
</evidence>
<evidence type="ECO:0000256" key="5">
    <source>
        <dbReference type="ARBA" id="ARBA00022946"/>
    </source>
</evidence>
<evidence type="ECO:0000256" key="7">
    <source>
        <dbReference type="ARBA" id="ARBA00023098"/>
    </source>
</evidence>
<feature type="domain" description="Enoyl reductase (ER)" evidence="11">
    <location>
        <begin position="17"/>
        <end position="322"/>
    </location>
</feature>
<dbReference type="Gene3D" id="3.90.180.10">
    <property type="entry name" value="Medium-chain alcohol dehydrogenases, catalytic domain"/>
    <property type="match status" value="1"/>
</dbReference>
<dbReference type="Pfam" id="PF08240">
    <property type="entry name" value="ADH_N"/>
    <property type="match status" value="1"/>
</dbReference>
<evidence type="ECO:0000313" key="12">
    <source>
        <dbReference type="EMBL" id="GIL38167.1"/>
    </source>
</evidence>
<name>A0A8S8XA05_9PROT</name>
<accession>A0A8S8XA05</accession>
<dbReference type="SUPFAM" id="SSF50129">
    <property type="entry name" value="GroES-like"/>
    <property type="match status" value="1"/>
</dbReference>
<dbReference type="SMART" id="SM00829">
    <property type="entry name" value="PKS_ER"/>
    <property type="match status" value="1"/>
</dbReference>
<evidence type="ECO:0000256" key="8">
    <source>
        <dbReference type="ARBA" id="ARBA00023160"/>
    </source>
</evidence>
<evidence type="ECO:0000256" key="10">
    <source>
        <dbReference type="ARBA" id="ARBA00048843"/>
    </source>
</evidence>
<evidence type="ECO:0000313" key="13">
    <source>
        <dbReference type="Proteomes" id="UP000681075"/>
    </source>
</evidence>
<dbReference type="Gene3D" id="3.40.50.720">
    <property type="entry name" value="NAD(P)-binding Rossmann-like Domain"/>
    <property type="match status" value="1"/>
</dbReference>
<gene>
    <name evidence="12" type="ORF">TMPK1_04040</name>
</gene>
<keyword evidence="5" id="KW-0809">Transit peptide</keyword>